<feature type="signal peptide" evidence="2">
    <location>
        <begin position="1"/>
        <end position="26"/>
    </location>
</feature>
<comment type="caution">
    <text evidence="3">The sequence shown here is derived from an EMBL/GenBank/DDBJ whole genome shotgun (WGS) entry which is preliminary data.</text>
</comment>
<accession>A0AAV2Q9G4</accession>
<reference evidence="3 4" key="1">
    <citation type="submission" date="2024-05" db="EMBL/GenBank/DDBJ databases">
        <authorList>
            <person name="Wallberg A."/>
        </authorList>
    </citation>
    <scope>NUCLEOTIDE SEQUENCE [LARGE SCALE GENOMIC DNA]</scope>
</reference>
<sequence>MESRSFCINIMSSSFSILLLFRVSSAKHLTMDSLVFSSMSEIIIMNKRAANMVPCGTPDVTSSSFDSTLFATTLNFLLYKNSFSHIATLPLILCFTIFFISIS</sequence>
<protein>
    <submittedName>
        <fullName evidence="3">Uncharacterized protein</fullName>
    </submittedName>
</protein>
<dbReference type="AlphaFoldDB" id="A0AAV2Q9G4"/>
<dbReference type="Proteomes" id="UP001497623">
    <property type="component" value="Unassembled WGS sequence"/>
</dbReference>
<organism evidence="3 4">
    <name type="scientific">Meganyctiphanes norvegica</name>
    <name type="common">Northern krill</name>
    <name type="synonym">Thysanopoda norvegica</name>
    <dbReference type="NCBI Taxonomy" id="48144"/>
    <lineage>
        <taxon>Eukaryota</taxon>
        <taxon>Metazoa</taxon>
        <taxon>Ecdysozoa</taxon>
        <taxon>Arthropoda</taxon>
        <taxon>Crustacea</taxon>
        <taxon>Multicrustacea</taxon>
        <taxon>Malacostraca</taxon>
        <taxon>Eumalacostraca</taxon>
        <taxon>Eucarida</taxon>
        <taxon>Euphausiacea</taxon>
        <taxon>Euphausiidae</taxon>
        <taxon>Meganyctiphanes</taxon>
    </lineage>
</organism>
<feature type="transmembrane region" description="Helical" evidence="1">
    <location>
        <begin position="83"/>
        <end position="102"/>
    </location>
</feature>
<evidence type="ECO:0000256" key="2">
    <source>
        <dbReference type="SAM" id="SignalP"/>
    </source>
</evidence>
<gene>
    <name evidence="3" type="ORF">MNOR_LOCUS8920</name>
</gene>
<evidence type="ECO:0000256" key="1">
    <source>
        <dbReference type="SAM" id="Phobius"/>
    </source>
</evidence>
<keyword evidence="4" id="KW-1185">Reference proteome</keyword>
<dbReference type="EMBL" id="CAXKWB010004221">
    <property type="protein sequence ID" value="CAL4072789.1"/>
    <property type="molecule type" value="Genomic_DNA"/>
</dbReference>
<feature type="chain" id="PRO_5043405056" evidence="2">
    <location>
        <begin position="27"/>
        <end position="103"/>
    </location>
</feature>
<proteinExistence type="predicted"/>
<keyword evidence="1" id="KW-0472">Membrane</keyword>
<keyword evidence="1" id="KW-1133">Transmembrane helix</keyword>
<evidence type="ECO:0000313" key="4">
    <source>
        <dbReference type="Proteomes" id="UP001497623"/>
    </source>
</evidence>
<keyword evidence="1" id="KW-0812">Transmembrane</keyword>
<keyword evidence="2" id="KW-0732">Signal</keyword>
<evidence type="ECO:0000313" key="3">
    <source>
        <dbReference type="EMBL" id="CAL4072789.1"/>
    </source>
</evidence>
<name>A0AAV2Q9G4_MEGNR</name>